<evidence type="ECO:0000256" key="7">
    <source>
        <dbReference type="ARBA" id="ARBA00022741"/>
    </source>
</evidence>
<feature type="transmembrane region" description="Helical" evidence="19">
    <location>
        <begin position="52"/>
        <end position="72"/>
    </location>
</feature>
<evidence type="ECO:0000313" key="20">
    <source>
        <dbReference type="EMBL" id="ANC77912.1"/>
    </source>
</evidence>
<evidence type="ECO:0000256" key="14">
    <source>
        <dbReference type="ARBA" id="ARBA00023264"/>
    </source>
</evidence>
<keyword evidence="4" id="KW-0444">Lipid biosynthesis</keyword>
<keyword evidence="18" id="KW-0460">Magnesium</keyword>
<feature type="binding site" evidence="18">
    <location>
        <position position="73"/>
    </location>
    <ligand>
        <name>a divalent metal cation</name>
        <dbReference type="ChEBI" id="CHEBI:60240"/>
    </ligand>
</feature>
<dbReference type="Proteomes" id="UP000076623">
    <property type="component" value="Chromosome"/>
</dbReference>
<feature type="binding site" evidence="17">
    <location>
        <begin position="91"/>
        <end position="92"/>
    </location>
    <ligand>
        <name>ATP</name>
        <dbReference type="ChEBI" id="CHEBI:30616"/>
    </ligand>
</feature>
<comment type="cofactor">
    <cofactor evidence="18">
        <name>Mg(2+)</name>
        <dbReference type="ChEBI" id="CHEBI:18420"/>
    </cofactor>
    <text evidence="18">Mn(2+), Zn(2+), Cd(2+) and Co(2+) support activity to lesser extents.</text>
</comment>
<evidence type="ECO:0000256" key="4">
    <source>
        <dbReference type="ARBA" id="ARBA00022516"/>
    </source>
</evidence>
<dbReference type="GO" id="GO:0005886">
    <property type="term" value="C:plasma membrane"/>
    <property type="evidence" value="ECO:0007669"/>
    <property type="project" value="UniProtKB-SubCell"/>
</dbReference>
<keyword evidence="18" id="KW-0479">Metal-binding</keyword>
<keyword evidence="13" id="KW-0594">Phospholipid biosynthesis</keyword>
<dbReference type="CDD" id="cd14265">
    <property type="entry name" value="UDPK_IM_like"/>
    <property type="match status" value="1"/>
</dbReference>
<dbReference type="InterPro" id="IPR036945">
    <property type="entry name" value="DAGK_sf"/>
</dbReference>
<dbReference type="PROSITE" id="PS01069">
    <property type="entry name" value="DAGK_PROKAR"/>
    <property type="match status" value="1"/>
</dbReference>
<sequence>MIDWKKLFSSFGFAFTGIISTFKSEQNFKIHTFISVIVIIFAVALDFSKERFVLLFIVIGIVLSLELVNTAVESVVDLITEKKHPLAKKAKDAAAGAVLVFSIFAVIIGILLFIEPLIDSMKLFLLRR</sequence>
<keyword evidence="21" id="KW-1185">Reference proteome</keyword>
<dbReference type="PANTHER" id="PTHR34299:SF1">
    <property type="entry name" value="DIACYLGLYCEROL KINASE"/>
    <property type="match status" value="1"/>
</dbReference>
<name>A0A160IQ96_9BACL</name>
<dbReference type="STRING" id="1221500.ABE65_014365"/>
<evidence type="ECO:0000256" key="1">
    <source>
        <dbReference type="ARBA" id="ARBA00004651"/>
    </source>
</evidence>
<dbReference type="Gene3D" id="1.10.287.3610">
    <property type="match status" value="1"/>
</dbReference>
<proteinExistence type="inferred from homology"/>
<keyword evidence="11" id="KW-0443">Lipid metabolism</keyword>
<evidence type="ECO:0000256" key="3">
    <source>
        <dbReference type="ARBA" id="ARBA00022475"/>
    </source>
</evidence>
<keyword evidence="10 19" id="KW-1133">Transmembrane helix</keyword>
<evidence type="ECO:0000256" key="11">
    <source>
        <dbReference type="ARBA" id="ARBA00023098"/>
    </source>
</evidence>
<dbReference type="InterPro" id="IPR000829">
    <property type="entry name" value="DAGK"/>
</dbReference>
<keyword evidence="6 19" id="KW-0812">Transmembrane</keyword>
<dbReference type="KEGG" id="fpn:ABE65_014365"/>
<evidence type="ECO:0000313" key="21">
    <source>
        <dbReference type="Proteomes" id="UP000076623"/>
    </source>
</evidence>
<evidence type="ECO:0000256" key="17">
    <source>
        <dbReference type="PIRSR" id="PIRSR600829-3"/>
    </source>
</evidence>
<protein>
    <recommendedName>
        <fullName evidence="22">Diacylglycerol kinase</fullName>
    </recommendedName>
</protein>
<dbReference type="Pfam" id="PF01219">
    <property type="entry name" value="DAGK_prokar"/>
    <property type="match status" value="1"/>
</dbReference>
<feature type="binding site" evidence="17">
    <location>
        <position position="25"/>
    </location>
    <ligand>
        <name>ATP</name>
        <dbReference type="ChEBI" id="CHEBI:30616"/>
    </ligand>
</feature>
<dbReference type="RefSeq" id="WP_066396274.1">
    <property type="nucleotide sequence ID" value="NZ_CP015378.1"/>
</dbReference>
<feature type="binding site" evidence="18">
    <location>
        <position position="25"/>
    </location>
    <ligand>
        <name>a divalent metal cation</name>
        <dbReference type="ChEBI" id="CHEBI:60240"/>
    </ligand>
</feature>
<evidence type="ECO:0000256" key="8">
    <source>
        <dbReference type="ARBA" id="ARBA00022777"/>
    </source>
</evidence>
<comment type="subcellular location">
    <subcellularLocation>
        <location evidence="1">Cell membrane</location>
        <topology evidence="1">Multi-pass membrane protein</topology>
    </subcellularLocation>
</comment>
<dbReference type="GO" id="GO:0008654">
    <property type="term" value="P:phospholipid biosynthetic process"/>
    <property type="evidence" value="ECO:0007669"/>
    <property type="project" value="UniProtKB-KW"/>
</dbReference>
<comment type="similarity">
    <text evidence="2">Belongs to the bacterial diacylglycerol kinase family.</text>
</comment>
<dbReference type="AlphaFoldDB" id="A0A160IQ96"/>
<evidence type="ECO:0000256" key="16">
    <source>
        <dbReference type="PIRSR" id="PIRSR600829-2"/>
    </source>
</evidence>
<evidence type="ECO:0000256" key="18">
    <source>
        <dbReference type="PIRSR" id="PIRSR600829-4"/>
    </source>
</evidence>
<dbReference type="GO" id="GO:0046872">
    <property type="term" value="F:metal ion binding"/>
    <property type="evidence" value="ECO:0007669"/>
    <property type="project" value="UniProtKB-KW"/>
</dbReference>
<keyword evidence="5" id="KW-0808">Transferase</keyword>
<evidence type="ECO:0000256" key="15">
    <source>
        <dbReference type="PIRSR" id="PIRSR600829-1"/>
    </source>
</evidence>
<dbReference type="EMBL" id="CP015378">
    <property type="protein sequence ID" value="ANC77912.1"/>
    <property type="molecule type" value="Genomic_DNA"/>
</dbReference>
<evidence type="ECO:0000256" key="9">
    <source>
        <dbReference type="ARBA" id="ARBA00022840"/>
    </source>
</evidence>
<feature type="binding site" evidence="16">
    <location>
        <position position="66"/>
    </location>
    <ligand>
        <name>substrate</name>
    </ligand>
</feature>
<feature type="binding site" evidence="17">
    <location>
        <position position="73"/>
    </location>
    <ligand>
        <name>ATP</name>
        <dbReference type="ChEBI" id="CHEBI:30616"/>
    </ligand>
</feature>
<dbReference type="GO" id="GO:0016301">
    <property type="term" value="F:kinase activity"/>
    <property type="evidence" value="ECO:0007669"/>
    <property type="project" value="UniProtKB-KW"/>
</dbReference>
<accession>A0A160IQ96</accession>
<gene>
    <name evidence="20" type="ORF">ABE65_014365</name>
</gene>
<keyword evidence="7 17" id="KW-0547">Nucleotide-binding</keyword>
<evidence type="ECO:0000256" key="2">
    <source>
        <dbReference type="ARBA" id="ARBA00005967"/>
    </source>
</evidence>
<organism evidence="20 21">
    <name type="scientific">Fictibacillus phosphorivorans</name>
    <dbReference type="NCBI Taxonomy" id="1221500"/>
    <lineage>
        <taxon>Bacteria</taxon>
        <taxon>Bacillati</taxon>
        <taxon>Bacillota</taxon>
        <taxon>Bacilli</taxon>
        <taxon>Bacillales</taxon>
        <taxon>Fictibacillaceae</taxon>
        <taxon>Fictibacillus</taxon>
    </lineage>
</organism>
<keyword evidence="14" id="KW-1208">Phospholipid metabolism</keyword>
<evidence type="ECO:0000256" key="19">
    <source>
        <dbReference type="SAM" id="Phobius"/>
    </source>
</evidence>
<dbReference type="PANTHER" id="PTHR34299">
    <property type="entry name" value="DIACYLGLYCEROL KINASE"/>
    <property type="match status" value="1"/>
</dbReference>
<reference evidence="20 21" key="1">
    <citation type="submission" date="2016-04" db="EMBL/GenBank/DDBJ databases">
        <title>Complete genome sequence of Fictibacillus phosphorivorans G25-29, a strain toxic to nematodes.</title>
        <authorList>
            <person name="Zheng Z."/>
        </authorList>
    </citation>
    <scope>NUCLEOTIDE SEQUENCE [LARGE SCALE GENOMIC DNA]</scope>
    <source>
        <strain evidence="20 21">G25-29</strain>
    </source>
</reference>
<keyword evidence="12 19" id="KW-0472">Membrane</keyword>
<evidence type="ECO:0000256" key="12">
    <source>
        <dbReference type="ARBA" id="ARBA00023136"/>
    </source>
</evidence>
<feature type="transmembrane region" description="Helical" evidence="19">
    <location>
        <begin position="92"/>
        <end position="118"/>
    </location>
</feature>
<keyword evidence="8" id="KW-0418">Kinase</keyword>
<keyword evidence="3" id="KW-1003">Cell membrane</keyword>
<feature type="transmembrane region" description="Helical" evidence="19">
    <location>
        <begin position="28"/>
        <end position="45"/>
    </location>
</feature>
<feature type="active site" description="Proton acceptor" evidence="15">
    <location>
        <position position="66"/>
    </location>
</feature>
<evidence type="ECO:0008006" key="22">
    <source>
        <dbReference type="Google" id="ProtNLM"/>
    </source>
</evidence>
<dbReference type="GO" id="GO:0005524">
    <property type="term" value="F:ATP binding"/>
    <property type="evidence" value="ECO:0007669"/>
    <property type="project" value="UniProtKB-KW"/>
</dbReference>
<evidence type="ECO:0000256" key="13">
    <source>
        <dbReference type="ARBA" id="ARBA00023209"/>
    </source>
</evidence>
<keyword evidence="9 17" id="KW-0067">ATP-binding</keyword>
<evidence type="ECO:0000256" key="6">
    <source>
        <dbReference type="ARBA" id="ARBA00022692"/>
    </source>
</evidence>
<dbReference type="InterPro" id="IPR033717">
    <property type="entry name" value="UDPK"/>
</dbReference>
<evidence type="ECO:0000256" key="10">
    <source>
        <dbReference type="ARBA" id="ARBA00022989"/>
    </source>
</evidence>
<evidence type="ECO:0000256" key="5">
    <source>
        <dbReference type="ARBA" id="ARBA00022679"/>
    </source>
</evidence>